<evidence type="ECO:0000256" key="5">
    <source>
        <dbReference type="ARBA" id="ARBA00023242"/>
    </source>
</evidence>
<dbReference type="GeneID" id="20671766"/>
<dbReference type="HOGENOM" id="CLU_022337_1_0_1"/>
<dbReference type="eggNOG" id="ENOG502SQZ9">
    <property type="taxonomic scope" value="Eukaryota"/>
</dbReference>
<dbReference type="SUPFAM" id="SSF57701">
    <property type="entry name" value="Zn2/Cys6 DNA-binding domain"/>
    <property type="match status" value="1"/>
</dbReference>
<organism evidence="8 9">
    <name type="scientific">Heterobasidion irregulare (strain TC 32-1)</name>
    <dbReference type="NCBI Taxonomy" id="747525"/>
    <lineage>
        <taxon>Eukaryota</taxon>
        <taxon>Fungi</taxon>
        <taxon>Dikarya</taxon>
        <taxon>Basidiomycota</taxon>
        <taxon>Agaricomycotina</taxon>
        <taxon>Agaricomycetes</taxon>
        <taxon>Russulales</taxon>
        <taxon>Bondarzewiaceae</taxon>
        <taxon>Heterobasidion</taxon>
        <taxon>Heterobasidion annosum species complex</taxon>
    </lineage>
</organism>
<dbReference type="RefSeq" id="XP_009546904.1">
    <property type="nucleotide sequence ID" value="XM_009548609.1"/>
</dbReference>
<dbReference type="GO" id="GO:0000981">
    <property type="term" value="F:DNA-binding transcription factor activity, RNA polymerase II-specific"/>
    <property type="evidence" value="ECO:0007669"/>
    <property type="project" value="InterPro"/>
</dbReference>
<dbReference type="PROSITE" id="PS50048">
    <property type="entry name" value="ZN2_CY6_FUNGAL_2"/>
    <property type="match status" value="1"/>
</dbReference>
<proteinExistence type="predicted"/>
<reference evidence="8 9" key="1">
    <citation type="journal article" date="2012" name="New Phytol.">
        <title>Insight into trade-off between wood decay and parasitism from the genome of a fungal forest pathogen.</title>
        <authorList>
            <person name="Olson A."/>
            <person name="Aerts A."/>
            <person name="Asiegbu F."/>
            <person name="Belbahri L."/>
            <person name="Bouzid O."/>
            <person name="Broberg A."/>
            <person name="Canback B."/>
            <person name="Coutinho P.M."/>
            <person name="Cullen D."/>
            <person name="Dalman K."/>
            <person name="Deflorio G."/>
            <person name="van Diepen L.T."/>
            <person name="Dunand C."/>
            <person name="Duplessis S."/>
            <person name="Durling M."/>
            <person name="Gonthier P."/>
            <person name="Grimwood J."/>
            <person name="Fossdal C.G."/>
            <person name="Hansson D."/>
            <person name="Henrissat B."/>
            <person name="Hietala A."/>
            <person name="Himmelstrand K."/>
            <person name="Hoffmeister D."/>
            <person name="Hogberg N."/>
            <person name="James T.Y."/>
            <person name="Karlsson M."/>
            <person name="Kohler A."/>
            <person name="Kues U."/>
            <person name="Lee Y.H."/>
            <person name="Lin Y.C."/>
            <person name="Lind M."/>
            <person name="Lindquist E."/>
            <person name="Lombard V."/>
            <person name="Lucas S."/>
            <person name="Lunden K."/>
            <person name="Morin E."/>
            <person name="Murat C."/>
            <person name="Park J."/>
            <person name="Raffaello T."/>
            <person name="Rouze P."/>
            <person name="Salamov A."/>
            <person name="Schmutz J."/>
            <person name="Solheim H."/>
            <person name="Stahlberg J."/>
            <person name="Velez H."/>
            <person name="de Vries R.P."/>
            <person name="Wiebenga A."/>
            <person name="Woodward S."/>
            <person name="Yakovlev I."/>
            <person name="Garbelotto M."/>
            <person name="Martin F."/>
            <person name="Grigoriev I.V."/>
            <person name="Stenlid J."/>
        </authorList>
    </citation>
    <scope>NUCLEOTIDE SEQUENCE [LARGE SCALE GENOMIC DNA]</scope>
    <source>
        <strain evidence="8 9">TC 32-1</strain>
    </source>
</reference>
<dbReference type="GO" id="GO:0006351">
    <property type="term" value="P:DNA-templated transcription"/>
    <property type="evidence" value="ECO:0007669"/>
    <property type="project" value="InterPro"/>
</dbReference>
<dbReference type="STRING" id="747525.W4K5S1"/>
<keyword evidence="3" id="KW-0805">Transcription regulation</keyword>
<dbReference type="SMART" id="SM00066">
    <property type="entry name" value="GAL4"/>
    <property type="match status" value="1"/>
</dbReference>
<feature type="compositionally biased region" description="Low complexity" evidence="6">
    <location>
        <begin position="103"/>
        <end position="122"/>
    </location>
</feature>
<dbReference type="KEGG" id="hir:HETIRDRAFT_33922"/>
<comment type="subcellular location">
    <subcellularLocation>
        <location evidence="1">Nucleus</location>
    </subcellularLocation>
</comment>
<evidence type="ECO:0000256" key="1">
    <source>
        <dbReference type="ARBA" id="ARBA00004123"/>
    </source>
</evidence>
<dbReference type="CDD" id="cd00067">
    <property type="entry name" value="GAL4"/>
    <property type="match status" value="1"/>
</dbReference>
<evidence type="ECO:0000313" key="9">
    <source>
        <dbReference type="Proteomes" id="UP000030671"/>
    </source>
</evidence>
<protein>
    <recommendedName>
        <fullName evidence="7">Zn(2)-C6 fungal-type domain-containing protein</fullName>
    </recommendedName>
</protein>
<keyword evidence="5" id="KW-0539">Nucleus</keyword>
<keyword evidence="2" id="KW-0479">Metal-binding</keyword>
<dbReference type="GO" id="GO:0005634">
    <property type="term" value="C:nucleus"/>
    <property type="evidence" value="ECO:0007669"/>
    <property type="project" value="UniProtKB-SubCell"/>
</dbReference>
<gene>
    <name evidence="8" type="ORF">HETIRDRAFT_33922</name>
</gene>
<dbReference type="PROSITE" id="PS00463">
    <property type="entry name" value="ZN2_CY6_FUNGAL_1"/>
    <property type="match status" value="1"/>
</dbReference>
<dbReference type="InterPro" id="IPR007219">
    <property type="entry name" value="XnlR_reg_dom"/>
</dbReference>
<dbReference type="EMBL" id="KI925459">
    <property type="protein sequence ID" value="ETW81114.1"/>
    <property type="molecule type" value="Genomic_DNA"/>
</dbReference>
<dbReference type="Pfam" id="PF00172">
    <property type="entry name" value="Zn_clus"/>
    <property type="match status" value="1"/>
</dbReference>
<dbReference type="CDD" id="cd14725">
    <property type="entry name" value="ZIP_Gal4-like_2"/>
    <property type="match status" value="1"/>
</dbReference>
<name>W4K5S1_HETIT</name>
<keyword evidence="9" id="KW-1185">Reference proteome</keyword>
<evidence type="ECO:0000256" key="2">
    <source>
        <dbReference type="ARBA" id="ARBA00022723"/>
    </source>
</evidence>
<dbReference type="PANTHER" id="PTHR47338:SF29">
    <property type="entry name" value="ZN(2)-C6 FUNGAL-TYPE DOMAIN-CONTAINING PROTEIN"/>
    <property type="match status" value="1"/>
</dbReference>
<dbReference type="InParanoid" id="W4K5S1"/>
<dbReference type="AlphaFoldDB" id="W4K5S1"/>
<dbReference type="InterPro" id="IPR036864">
    <property type="entry name" value="Zn2-C6_fun-type_DNA-bd_sf"/>
</dbReference>
<dbReference type="OrthoDB" id="2309723at2759"/>
<dbReference type="PANTHER" id="PTHR47338">
    <property type="entry name" value="ZN(II)2CYS6 TRANSCRIPTION FACTOR (EUROFUNG)-RELATED"/>
    <property type="match status" value="1"/>
</dbReference>
<evidence type="ECO:0000256" key="6">
    <source>
        <dbReference type="SAM" id="MobiDB-lite"/>
    </source>
</evidence>
<sequence length="581" mass="64643">MAEKSTPGPSRSTGPTLQRGKACLRCRKRKMRCDGTKPACQQCQRAKKGDLCEYDDGKGKTRTQVLRENIAKLEARIRELEDPDRNDSSITLFDPHALLFSEESSSSSAGSPSSLPFSTSHSPYPFEASPTPPLPTPSIPWDQVTSGSPIPFGRGGLAEPVPIELAQTFLDIFLPHRHQVGLELHTERLRTSLLLPPEEQRHPVLMNAIYLWACYLSRPQSLGQHEPLYLARSLDFLNEALQNSNKVIDIIQGCCLLSLYLLTNGRLLEGSYHASIAASLAMQWGLHRQVSEEPDTGVCLDSSFKLPPPGDAIERGERILAFWQVFVLDRCWSVVLQRPSTIQDGRDMLTSITLPWPQDMQDYEAGNFSNLLDFATVQAFLMHHSQVPTFDGGFSDFALRAKASALFEEAVKLSCTWSSHLALTESVDDESQALENTIQRFTASLLPLHQLNGTLAESKHSLIVVHTLAQAALVRLHYRFSENNHLRHEKCLQAARACLLIIRHIGDADYDYLDPIIGSCWGSAANVLVREIARIEAWSAVSTAELHAHVGTFVSAMSKLSLRFPLLGDFLRRICIIKTES</sequence>
<evidence type="ECO:0000313" key="8">
    <source>
        <dbReference type="EMBL" id="ETW81114.1"/>
    </source>
</evidence>
<dbReference type="GO" id="GO:0003677">
    <property type="term" value="F:DNA binding"/>
    <property type="evidence" value="ECO:0007669"/>
    <property type="project" value="InterPro"/>
</dbReference>
<dbReference type="GO" id="GO:0008270">
    <property type="term" value="F:zinc ion binding"/>
    <property type="evidence" value="ECO:0007669"/>
    <property type="project" value="InterPro"/>
</dbReference>
<evidence type="ECO:0000256" key="3">
    <source>
        <dbReference type="ARBA" id="ARBA00023015"/>
    </source>
</evidence>
<dbReference type="Proteomes" id="UP000030671">
    <property type="component" value="Unassembled WGS sequence"/>
</dbReference>
<feature type="domain" description="Zn(2)-C6 fungal-type" evidence="7">
    <location>
        <begin position="22"/>
        <end position="54"/>
    </location>
</feature>
<keyword evidence="4" id="KW-0804">Transcription</keyword>
<dbReference type="InterPro" id="IPR001138">
    <property type="entry name" value="Zn2Cys6_DnaBD"/>
</dbReference>
<dbReference type="CDD" id="cd12148">
    <property type="entry name" value="fungal_TF_MHR"/>
    <property type="match status" value="1"/>
</dbReference>
<dbReference type="Pfam" id="PF04082">
    <property type="entry name" value="Fungal_trans"/>
    <property type="match status" value="1"/>
</dbReference>
<accession>W4K5S1</accession>
<dbReference type="InterPro" id="IPR050815">
    <property type="entry name" value="TF_fung"/>
</dbReference>
<evidence type="ECO:0000256" key="4">
    <source>
        <dbReference type="ARBA" id="ARBA00023163"/>
    </source>
</evidence>
<feature type="region of interest" description="Disordered" evidence="6">
    <location>
        <begin position="103"/>
        <end position="139"/>
    </location>
</feature>
<evidence type="ECO:0000259" key="7">
    <source>
        <dbReference type="PROSITE" id="PS50048"/>
    </source>
</evidence>
<dbReference type="Gene3D" id="4.10.240.10">
    <property type="entry name" value="Zn(2)-C6 fungal-type DNA-binding domain"/>
    <property type="match status" value="1"/>
</dbReference>